<proteinExistence type="predicted"/>
<reference evidence="2" key="1">
    <citation type="submission" date="2021-01" db="EMBL/GenBank/DDBJ databases">
        <authorList>
            <person name="Corre E."/>
            <person name="Pelletier E."/>
            <person name="Niang G."/>
            <person name="Scheremetjew M."/>
            <person name="Finn R."/>
            <person name="Kale V."/>
            <person name="Holt S."/>
            <person name="Cochrane G."/>
            <person name="Meng A."/>
            <person name="Brown T."/>
            <person name="Cohen L."/>
        </authorList>
    </citation>
    <scope>NUCLEOTIDE SEQUENCE</scope>
    <source>
        <strain evidence="2">CCMP 2712</strain>
    </source>
</reference>
<evidence type="ECO:0000259" key="1">
    <source>
        <dbReference type="PROSITE" id="PS50106"/>
    </source>
</evidence>
<accession>A0A7S4P089</accession>
<dbReference type="EMBL" id="HBKN01033850">
    <property type="protein sequence ID" value="CAE2319595.1"/>
    <property type="molecule type" value="Transcribed_RNA"/>
</dbReference>
<protein>
    <recommendedName>
        <fullName evidence="1">PDZ domain-containing protein</fullName>
    </recommendedName>
</protein>
<dbReference type="InterPro" id="IPR001478">
    <property type="entry name" value="PDZ"/>
</dbReference>
<gene>
    <name evidence="2" type="ORF">GTHE00462_LOCUS26382</name>
</gene>
<feature type="domain" description="PDZ" evidence="1">
    <location>
        <begin position="22"/>
        <end position="101"/>
    </location>
</feature>
<dbReference type="PROSITE" id="PS50106">
    <property type="entry name" value="PDZ"/>
    <property type="match status" value="1"/>
</dbReference>
<evidence type="ECO:0000313" key="2">
    <source>
        <dbReference type="EMBL" id="CAE2319595.1"/>
    </source>
</evidence>
<dbReference type="SMART" id="SM00228">
    <property type="entry name" value="PDZ"/>
    <property type="match status" value="1"/>
</dbReference>
<dbReference type="AlphaFoldDB" id="A0A7S4P089"/>
<dbReference type="Gene3D" id="2.30.42.10">
    <property type="match status" value="1"/>
</dbReference>
<dbReference type="CDD" id="cd06782">
    <property type="entry name" value="cpPDZ_CPP-like"/>
    <property type="match status" value="1"/>
</dbReference>
<organism evidence="2">
    <name type="scientific">Guillardia theta</name>
    <name type="common">Cryptophyte</name>
    <name type="synonym">Cryptomonas phi</name>
    <dbReference type="NCBI Taxonomy" id="55529"/>
    <lineage>
        <taxon>Eukaryota</taxon>
        <taxon>Cryptophyceae</taxon>
        <taxon>Pyrenomonadales</taxon>
        <taxon>Geminigeraceae</taxon>
        <taxon>Guillardia</taxon>
    </lineage>
</organism>
<dbReference type="Pfam" id="PF00595">
    <property type="entry name" value="PDZ"/>
    <property type="match status" value="1"/>
</dbReference>
<sequence>MESPQTPMGGASMWSCQASPPTSGTRMCGIGCSINVNDWGELIIRKVVAGGPAAFSCEIACDDILLQVDGVSVVGETPEEVAKRIVGPEGMPITLMIRFRSFLEGRETWVEKVVALIRQPTVDSLPCSLALFLTPSDQVHMPERLSEGRVGVGVEVVSDERRLEVKRLQPGGPSATSG</sequence>
<dbReference type="SUPFAM" id="SSF50156">
    <property type="entry name" value="PDZ domain-like"/>
    <property type="match status" value="1"/>
</dbReference>
<dbReference type="InterPro" id="IPR036034">
    <property type="entry name" value="PDZ_sf"/>
</dbReference>
<name>A0A7S4P089_GUITH</name>